<dbReference type="Proteomes" id="UP001595974">
    <property type="component" value="Unassembled WGS sequence"/>
</dbReference>
<evidence type="ECO:0000313" key="3">
    <source>
        <dbReference type="EMBL" id="MFC5771622.1"/>
    </source>
</evidence>
<dbReference type="PANTHER" id="PTHR42954">
    <property type="entry name" value="FE(2+) TRANSPORT PROTEIN A"/>
    <property type="match status" value="1"/>
</dbReference>
<evidence type="ECO:0000256" key="1">
    <source>
        <dbReference type="ARBA" id="ARBA00023004"/>
    </source>
</evidence>
<evidence type="ECO:0000313" key="4">
    <source>
        <dbReference type="Proteomes" id="UP001595974"/>
    </source>
</evidence>
<dbReference type="EMBL" id="JBHSOG010000097">
    <property type="protein sequence ID" value="MFC5771622.1"/>
    <property type="molecule type" value="Genomic_DNA"/>
</dbReference>
<evidence type="ECO:0000259" key="2">
    <source>
        <dbReference type="SMART" id="SM00899"/>
    </source>
</evidence>
<dbReference type="InterPro" id="IPR052713">
    <property type="entry name" value="FeoA"/>
</dbReference>
<dbReference type="InterPro" id="IPR008988">
    <property type="entry name" value="Transcriptional_repressor_C"/>
</dbReference>
<dbReference type="InterPro" id="IPR038157">
    <property type="entry name" value="FeoA_core_dom"/>
</dbReference>
<reference evidence="4" key="1">
    <citation type="journal article" date="2019" name="Int. J. Syst. Evol. Microbiol.">
        <title>The Global Catalogue of Microorganisms (GCM) 10K type strain sequencing project: providing services to taxonomists for standard genome sequencing and annotation.</title>
        <authorList>
            <consortium name="The Broad Institute Genomics Platform"/>
            <consortium name="The Broad Institute Genome Sequencing Center for Infectious Disease"/>
            <person name="Wu L."/>
            <person name="Ma J."/>
        </authorList>
    </citation>
    <scope>NUCLEOTIDE SEQUENCE [LARGE SCALE GENOMIC DNA]</scope>
    <source>
        <strain evidence="4">SHR3</strain>
    </source>
</reference>
<keyword evidence="1" id="KW-0408">Iron</keyword>
<proteinExistence type="predicted"/>
<organism evidence="3 4">
    <name type="scientific">Thauera sinica</name>
    <dbReference type="NCBI Taxonomy" id="2665146"/>
    <lineage>
        <taxon>Bacteria</taxon>
        <taxon>Pseudomonadati</taxon>
        <taxon>Pseudomonadota</taxon>
        <taxon>Betaproteobacteria</taxon>
        <taxon>Rhodocyclales</taxon>
        <taxon>Zoogloeaceae</taxon>
        <taxon>Thauera</taxon>
    </lineage>
</organism>
<feature type="domain" description="Ferrous iron transporter FeoA-like" evidence="2">
    <location>
        <begin position="1"/>
        <end position="74"/>
    </location>
</feature>
<accession>A0ABW1AWC2</accession>
<sequence>MMLKQLAVGDRAKVLGFSEGGGAYRRKLLALGLTPGAELSVTRVAPMGDPVEIRVRGFALSLRKDEADALTVEKL</sequence>
<keyword evidence="4" id="KW-1185">Reference proteome</keyword>
<dbReference type="RefSeq" id="WP_096449475.1">
    <property type="nucleotide sequence ID" value="NZ_JBHSOG010000097.1"/>
</dbReference>
<name>A0ABW1AWC2_9RHOO</name>
<dbReference type="Gene3D" id="2.30.30.90">
    <property type="match status" value="1"/>
</dbReference>
<dbReference type="SMART" id="SM00899">
    <property type="entry name" value="FeoA"/>
    <property type="match status" value="1"/>
</dbReference>
<dbReference type="PANTHER" id="PTHR42954:SF2">
    <property type="entry name" value="FE(2+) TRANSPORT PROTEIN A"/>
    <property type="match status" value="1"/>
</dbReference>
<dbReference type="Pfam" id="PF04023">
    <property type="entry name" value="FeoA"/>
    <property type="match status" value="1"/>
</dbReference>
<dbReference type="InterPro" id="IPR007167">
    <property type="entry name" value="Fe-transptr_FeoA-like"/>
</dbReference>
<dbReference type="SUPFAM" id="SSF50037">
    <property type="entry name" value="C-terminal domain of transcriptional repressors"/>
    <property type="match status" value="1"/>
</dbReference>
<comment type="caution">
    <text evidence="3">The sequence shown here is derived from an EMBL/GenBank/DDBJ whole genome shotgun (WGS) entry which is preliminary data.</text>
</comment>
<gene>
    <name evidence="3" type="ORF">ACFPTN_19775</name>
</gene>
<protein>
    <submittedName>
        <fullName evidence="3">Ferrous iron transport protein A</fullName>
    </submittedName>
</protein>